<dbReference type="GO" id="GO:0005737">
    <property type="term" value="C:cytoplasm"/>
    <property type="evidence" value="ECO:0007669"/>
    <property type="project" value="GOC"/>
</dbReference>
<dbReference type="InterPro" id="IPR011012">
    <property type="entry name" value="Longin-like_dom_sf"/>
</dbReference>
<evidence type="ECO:0000313" key="1">
    <source>
        <dbReference type="EMBL" id="EEA28009.1"/>
    </source>
</evidence>
<dbReference type="PANTHER" id="PTHR12403">
    <property type="entry name" value="TRAFFICKING PROTEIN PARTICLE COMPLEX SUBUNIT 2"/>
    <property type="match status" value="1"/>
</dbReference>
<dbReference type="SUPFAM" id="SSF64356">
    <property type="entry name" value="SNARE-like"/>
    <property type="match status" value="1"/>
</dbReference>
<reference evidence="2" key="1">
    <citation type="journal article" date="2015" name="Genome Announc.">
        <title>Genome sequence of the AIDS-associated pathogen Penicillium marneffei (ATCC18224) and its near taxonomic relative Talaromyces stipitatus (ATCC10500).</title>
        <authorList>
            <person name="Nierman W.C."/>
            <person name="Fedorova-Abrams N.D."/>
            <person name="Andrianopoulos A."/>
        </authorList>
    </citation>
    <scope>NUCLEOTIDE SEQUENCE [LARGE SCALE GENOMIC DNA]</scope>
    <source>
        <strain evidence="2">ATCC 18224 / CBS 334.59 / QM 7333</strain>
    </source>
</reference>
<proteinExistence type="predicted"/>
<dbReference type="STRING" id="441960.B6Q2Q8"/>
<dbReference type="PhylomeDB" id="B6Q2Q8"/>
<dbReference type="InterPro" id="IPR006722">
    <property type="entry name" value="Sedlin"/>
</dbReference>
<sequence length="195" mass="21683">MAQPSIACISFVAKNDHPLYVTIFPPFRESRLRFLILINSCLDIFDLRARNTFIDQDLGLLQALDERLAVYGWLTNTGVKILIIVDLAGRHADGAGQKQSITPVTGIKHSDLKPVGAGEIHSLHSLLMRGRQQAFRALQTAYIGLLQNPFYNPDDQNGASPVETTNDTLLGINDKKFITEVKRIGDMWSPNLTII</sequence>
<keyword evidence="2" id="KW-1185">Reference proteome</keyword>
<dbReference type="EMBL" id="DS995899">
    <property type="protein sequence ID" value="EEA28009.1"/>
    <property type="molecule type" value="Genomic_DNA"/>
</dbReference>
<dbReference type="VEuPathDB" id="FungiDB:PMAA_028340"/>
<dbReference type="Pfam" id="PF04628">
    <property type="entry name" value="Sedlin_N"/>
    <property type="match status" value="1"/>
</dbReference>
<organism evidence="1 2">
    <name type="scientific">Talaromyces marneffei (strain ATCC 18224 / CBS 334.59 / QM 7333)</name>
    <name type="common">Penicillium marneffei</name>
    <dbReference type="NCBI Taxonomy" id="441960"/>
    <lineage>
        <taxon>Eukaryota</taxon>
        <taxon>Fungi</taxon>
        <taxon>Dikarya</taxon>
        <taxon>Ascomycota</taxon>
        <taxon>Pezizomycotina</taxon>
        <taxon>Eurotiomycetes</taxon>
        <taxon>Eurotiomycetidae</taxon>
        <taxon>Eurotiales</taxon>
        <taxon>Trichocomaceae</taxon>
        <taxon>Talaromyces</taxon>
        <taxon>Talaromyces sect. Talaromyces</taxon>
    </lineage>
</organism>
<name>B6Q2Q8_TALMQ</name>
<gene>
    <name evidence="1" type="ORF">PMAA_028340</name>
</gene>
<dbReference type="Gene3D" id="3.30.450.70">
    <property type="match status" value="1"/>
</dbReference>
<dbReference type="GO" id="GO:0006888">
    <property type="term" value="P:endoplasmic reticulum to Golgi vesicle-mediated transport"/>
    <property type="evidence" value="ECO:0007669"/>
    <property type="project" value="InterPro"/>
</dbReference>
<dbReference type="AlphaFoldDB" id="B6Q2Q8"/>
<dbReference type="Proteomes" id="UP000001294">
    <property type="component" value="Unassembled WGS sequence"/>
</dbReference>
<accession>B6Q2Q8</accession>
<evidence type="ECO:0000313" key="2">
    <source>
        <dbReference type="Proteomes" id="UP000001294"/>
    </source>
</evidence>
<protein>
    <recommendedName>
        <fullName evidence="3">Sedlin</fullName>
    </recommendedName>
</protein>
<evidence type="ECO:0008006" key="3">
    <source>
        <dbReference type="Google" id="ProtNLM"/>
    </source>
</evidence>